<dbReference type="PANTHER" id="PTHR33481">
    <property type="entry name" value="REVERSE TRANSCRIPTASE"/>
    <property type="match status" value="1"/>
</dbReference>
<evidence type="ECO:0000259" key="1">
    <source>
        <dbReference type="Pfam" id="PF00078"/>
    </source>
</evidence>
<dbReference type="AlphaFoldDB" id="A0A1J8PWI7"/>
<sequence>MQGLPNHPCHDELKIAKNAYADAISKAKQQHWLNWLEEIEGNDLWTANRYISSEPRDGGKMRILTLTMKNADGTINEAATNNEKSTMIAKSFFPPPPVINSVPPNVEYPAPIATPDPISHNQIIRAISALSGYKAPGPDGICNIVFKSCAVLLVPYLTPLFNVVLTLRTYYEPWRSFMTVVLRKPGKASYATPKSYRPIALLNTTCKLLTSIIAEQLTHILEHHQLLPNTHFSGRPETTIKDAWRSHKVVSVLFLDIEGAFPNAVTNRLIHNMRMRRIPTSIIDFTERLLTNRKTQLRFDGFTSDWIPIDNGIGQGDPLSMILYIIYSSDLVEVATPRRGRAAI</sequence>
<dbReference type="PANTHER" id="PTHR33481:SF1">
    <property type="entry name" value="ENDONUCLEASE_EXONUCLEASE_PHOSPHATASE DOMAIN-CONTAINING PROTEIN-RELATED"/>
    <property type="match status" value="1"/>
</dbReference>
<name>A0A1J8PWI7_9AGAM</name>
<evidence type="ECO:0000313" key="3">
    <source>
        <dbReference type="Proteomes" id="UP000183567"/>
    </source>
</evidence>
<dbReference type="OrthoDB" id="2690385at2759"/>
<dbReference type="SUPFAM" id="SSF56672">
    <property type="entry name" value="DNA/RNA polymerases"/>
    <property type="match status" value="1"/>
</dbReference>
<evidence type="ECO:0000313" key="2">
    <source>
        <dbReference type="EMBL" id="OJA13662.1"/>
    </source>
</evidence>
<dbReference type="Pfam" id="PF00078">
    <property type="entry name" value="RVT_1"/>
    <property type="match status" value="1"/>
</dbReference>
<feature type="domain" description="Reverse transcriptase" evidence="1">
    <location>
        <begin position="184"/>
        <end position="332"/>
    </location>
</feature>
<dbReference type="EMBL" id="LVVM01004061">
    <property type="protein sequence ID" value="OJA13662.1"/>
    <property type="molecule type" value="Genomic_DNA"/>
</dbReference>
<comment type="caution">
    <text evidence="2">The sequence shown here is derived from an EMBL/GenBank/DDBJ whole genome shotgun (WGS) entry which is preliminary data.</text>
</comment>
<organism evidence="2 3">
    <name type="scientific">Rhizopogon vesiculosus</name>
    <dbReference type="NCBI Taxonomy" id="180088"/>
    <lineage>
        <taxon>Eukaryota</taxon>
        <taxon>Fungi</taxon>
        <taxon>Dikarya</taxon>
        <taxon>Basidiomycota</taxon>
        <taxon>Agaricomycotina</taxon>
        <taxon>Agaricomycetes</taxon>
        <taxon>Agaricomycetidae</taxon>
        <taxon>Boletales</taxon>
        <taxon>Suillineae</taxon>
        <taxon>Rhizopogonaceae</taxon>
        <taxon>Rhizopogon</taxon>
    </lineage>
</organism>
<dbReference type="STRING" id="180088.A0A1J8PWI7"/>
<accession>A0A1J8PWI7</accession>
<gene>
    <name evidence="2" type="ORF">AZE42_13373</name>
</gene>
<protein>
    <recommendedName>
        <fullName evidence="1">Reverse transcriptase domain-containing protein</fullName>
    </recommendedName>
</protein>
<dbReference type="InterPro" id="IPR043502">
    <property type="entry name" value="DNA/RNA_pol_sf"/>
</dbReference>
<keyword evidence="3" id="KW-1185">Reference proteome</keyword>
<dbReference type="Proteomes" id="UP000183567">
    <property type="component" value="Unassembled WGS sequence"/>
</dbReference>
<reference evidence="2 3" key="1">
    <citation type="submission" date="2016-03" db="EMBL/GenBank/DDBJ databases">
        <title>Comparative genomics of the ectomycorrhizal sister species Rhizopogon vinicolor and Rhizopogon vesiculosus (Basidiomycota: Boletales) reveals a divergence of the mating type B locus.</title>
        <authorList>
            <person name="Mujic A.B."/>
            <person name="Kuo A."/>
            <person name="Tritt A."/>
            <person name="Lipzen A."/>
            <person name="Chen C."/>
            <person name="Johnson J."/>
            <person name="Sharma A."/>
            <person name="Barry K."/>
            <person name="Grigoriev I.V."/>
            <person name="Spatafora J.W."/>
        </authorList>
    </citation>
    <scope>NUCLEOTIDE SEQUENCE [LARGE SCALE GENOMIC DNA]</scope>
    <source>
        <strain evidence="2 3">AM-OR11-056</strain>
    </source>
</reference>
<dbReference type="InterPro" id="IPR000477">
    <property type="entry name" value="RT_dom"/>
</dbReference>
<proteinExistence type="predicted"/>